<accession>A0AAW9TSE5</accession>
<dbReference type="NCBIfam" id="TIGR02122">
    <property type="entry name" value="TRAP_TAXI"/>
    <property type="match status" value="1"/>
</dbReference>
<dbReference type="AlphaFoldDB" id="A0AAW9TSE5"/>
<sequence length="327" mass="34893">MKHERITLRGAQIAALSAALFFSGSAAAQQKFVTIGTGGVTGVYYAAGGAICRLLNKDRKSHGIRCSVESTGGSAFNVNTIKEGELDFGMAQSDVQYNAMKGEESFKEGGAHADLRAVFSIHPEPFTVLAHPNAGVTKFEDFKGKRFNVGNPGSGTRASMERLLGAMGWTLADFSLASELKADEHGPALCDGKIDGFFYGVGHPSANIQDPTTTCAAKLVPLTGEVVDKLVADNPYYAKATIPGGLYNNNPEDTETFGVLATLVTSANVPEESVYALTKAVFENFDEFKSLHPAFANLEPAKMIKDGLSAPLHPGAEKYYKEKGWLK</sequence>
<evidence type="ECO:0000313" key="3">
    <source>
        <dbReference type="Proteomes" id="UP000429484"/>
    </source>
</evidence>
<proteinExistence type="predicted"/>
<dbReference type="EMBL" id="WISR01000149">
    <property type="protein sequence ID" value="MQW34227.1"/>
    <property type="molecule type" value="Genomic_DNA"/>
</dbReference>
<dbReference type="InterPro" id="IPR011852">
    <property type="entry name" value="TRAP_TAXI"/>
</dbReference>
<dbReference type="RefSeq" id="WP_088199954.1">
    <property type="nucleotide sequence ID" value="NZ_CP021823.1"/>
</dbReference>
<dbReference type="PANTHER" id="PTHR42941:SF1">
    <property type="entry name" value="SLL1037 PROTEIN"/>
    <property type="match status" value="1"/>
</dbReference>
<dbReference type="Proteomes" id="UP000429484">
    <property type="component" value="Unassembled WGS sequence"/>
</dbReference>
<reference evidence="2 3" key="1">
    <citation type="journal article" date="2013" name="Genome Biol.">
        <title>Comparative genomics of the core and accessory genomes of 48 Sinorhizobium strains comprising five genospecies.</title>
        <authorList>
            <person name="Sugawara M."/>
            <person name="Epstein B."/>
            <person name="Badgley B.D."/>
            <person name="Unno T."/>
            <person name="Xu L."/>
            <person name="Reese J."/>
            <person name="Gyaneshwar P."/>
            <person name="Denny R."/>
            <person name="Mudge J."/>
            <person name="Bharti A.K."/>
            <person name="Farmer A.D."/>
            <person name="May G.D."/>
            <person name="Woodward J.E."/>
            <person name="Medigue C."/>
            <person name="Vallenet D."/>
            <person name="Lajus A."/>
            <person name="Rouy Z."/>
            <person name="Martinez-Vaz B."/>
            <person name="Tiffin P."/>
            <person name="Young N.D."/>
            <person name="Sadowsky M.J."/>
        </authorList>
    </citation>
    <scope>NUCLEOTIDE SEQUENCE [LARGE SCALE GENOMIC DNA]</scope>
    <source>
        <strain evidence="2 3">N6B1</strain>
    </source>
</reference>
<comment type="caution">
    <text evidence="2">The sequence shown here is derived from an EMBL/GenBank/DDBJ whole genome shotgun (WGS) entry which is preliminary data.</text>
</comment>
<keyword evidence="1" id="KW-0732">Signal</keyword>
<feature type="signal peptide" evidence="1">
    <location>
        <begin position="1"/>
        <end position="28"/>
    </location>
</feature>
<dbReference type="PANTHER" id="PTHR42941">
    <property type="entry name" value="SLL1037 PROTEIN"/>
    <property type="match status" value="1"/>
</dbReference>
<gene>
    <name evidence="2" type="ORF">GHK53_15890</name>
</gene>
<organism evidence="2 3">
    <name type="scientific">Rhizobium meliloti</name>
    <name type="common">Ensifer meliloti</name>
    <name type="synonym">Sinorhizobium meliloti</name>
    <dbReference type="NCBI Taxonomy" id="382"/>
    <lineage>
        <taxon>Bacteria</taxon>
        <taxon>Pseudomonadati</taxon>
        <taxon>Pseudomonadota</taxon>
        <taxon>Alphaproteobacteria</taxon>
        <taxon>Hyphomicrobiales</taxon>
        <taxon>Rhizobiaceae</taxon>
        <taxon>Sinorhizobium/Ensifer group</taxon>
        <taxon>Sinorhizobium</taxon>
    </lineage>
</organism>
<feature type="chain" id="PRO_5043454827" evidence="1">
    <location>
        <begin position="29"/>
        <end position="327"/>
    </location>
</feature>
<dbReference type="Pfam" id="PF16868">
    <property type="entry name" value="NMT1_3"/>
    <property type="match status" value="1"/>
</dbReference>
<dbReference type="CDD" id="cd13568">
    <property type="entry name" value="PBP2_TAXI_TRAP_like_3"/>
    <property type="match status" value="1"/>
</dbReference>
<evidence type="ECO:0000256" key="1">
    <source>
        <dbReference type="SAM" id="SignalP"/>
    </source>
</evidence>
<protein>
    <submittedName>
        <fullName evidence="2">TAXI family TRAP transporter solute-binding subunit</fullName>
    </submittedName>
</protein>
<dbReference type="SUPFAM" id="SSF53850">
    <property type="entry name" value="Periplasmic binding protein-like II"/>
    <property type="match status" value="1"/>
</dbReference>
<evidence type="ECO:0000313" key="2">
    <source>
        <dbReference type="EMBL" id="MQW34227.1"/>
    </source>
</evidence>
<name>A0AAW9TSE5_RHIML</name>
<dbReference type="Gene3D" id="3.40.190.10">
    <property type="entry name" value="Periplasmic binding protein-like II"/>
    <property type="match status" value="2"/>
</dbReference>